<dbReference type="InterPro" id="IPR030678">
    <property type="entry name" value="Peptide/Ni-bd"/>
</dbReference>
<dbReference type="RefSeq" id="WP_042531750.1">
    <property type="nucleotide sequence ID" value="NZ_CP010827.1"/>
</dbReference>
<proteinExistence type="predicted"/>
<dbReference type="SUPFAM" id="SSF53850">
    <property type="entry name" value="Periplasmic binding protein-like II"/>
    <property type="match status" value="1"/>
</dbReference>
<sequence length="532" mass="58608">MRSVRSGLSVVLALAVTCVGAAAVTGCADESAHVDTSGLDLITTDISEPQKSLIPADSNDVPGQTIINLVYSGLMYLDKDGNPHYDMAESVTQVNDTTYDVVIRDDAVFSDGSEVDARDFVDTWNTAVRQSLLSAYNFEPILGFHEGQQTMRGLSVTGKKSFRIELSRPTAGFLERLGYSVFFPMRSEDQNQLTERGTDPIGNGPYMLVSWEREEALTIVPNPRYEGPRTPQNEGIKFVIYPSEDHAYKDLVAGNLDVLVQIPDSKLATFEDELGSQAVSKPVGSMMEITIPANASNFRGEAGRLRRRALSMAVDREKLAREVFYDTVIPANGFVAPLHGTMPPAPTDAEALTYQPEKARELWEKAEKMDPFEGTFSIAYNLDGSHQKWVEAVAQQMTDTLGVPCEGRPLETFKDMRQEVTARHITGAFRTVWQAEYPDESSFLAPLFASYSAANESGFSNGEFDDLLKKAGKAATKAEAHEYYAQAQDLLVDAMPAIPLWTSKALGAYGKDIAPASYTWKPTPNYYLIHRT</sequence>
<feature type="chain" id="PRO_5002108876" evidence="1">
    <location>
        <begin position="24"/>
        <end position="532"/>
    </location>
</feature>
<dbReference type="GO" id="GO:0043190">
    <property type="term" value="C:ATP-binding cassette (ABC) transporter complex"/>
    <property type="evidence" value="ECO:0007669"/>
    <property type="project" value="InterPro"/>
</dbReference>
<evidence type="ECO:0000313" key="4">
    <source>
        <dbReference type="Proteomes" id="UP000031890"/>
    </source>
</evidence>
<dbReference type="STRING" id="161899.CSING_09670"/>
<feature type="domain" description="Solute-binding protein family 5" evidence="2">
    <location>
        <begin position="83"/>
        <end position="452"/>
    </location>
</feature>
<dbReference type="AlphaFoldDB" id="A0A0B6F4S9"/>
<organism evidence="3 4">
    <name type="scientific">Corynebacterium singulare</name>
    <dbReference type="NCBI Taxonomy" id="161899"/>
    <lineage>
        <taxon>Bacteria</taxon>
        <taxon>Bacillati</taxon>
        <taxon>Actinomycetota</taxon>
        <taxon>Actinomycetes</taxon>
        <taxon>Mycobacteriales</taxon>
        <taxon>Corynebacteriaceae</taxon>
        <taxon>Corynebacterium</taxon>
    </lineage>
</organism>
<dbReference type="PANTHER" id="PTHR30290:SF83">
    <property type="entry name" value="ABC TRANSPORTER SUBSTRATE-BINDING PROTEIN"/>
    <property type="match status" value="1"/>
</dbReference>
<dbReference type="OrthoDB" id="9046151at2"/>
<gene>
    <name evidence="3" type="ORF">CSING_09670</name>
</gene>
<dbReference type="GO" id="GO:0042597">
    <property type="term" value="C:periplasmic space"/>
    <property type="evidence" value="ECO:0007669"/>
    <property type="project" value="UniProtKB-ARBA"/>
</dbReference>
<dbReference type="PANTHER" id="PTHR30290">
    <property type="entry name" value="PERIPLASMIC BINDING COMPONENT OF ABC TRANSPORTER"/>
    <property type="match status" value="1"/>
</dbReference>
<dbReference type="InterPro" id="IPR039424">
    <property type="entry name" value="SBP_5"/>
</dbReference>
<accession>A0A0B6F4S9</accession>
<dbReference type="Gene3D" id="3.10.105.10">
    <property type="entry name" value="Dipeptide-binding Protein, Domain 3"/>
    <property type="match status" value="1"/>
</dbReference>
<dbReference type="Pfam" id="PF00496">
    <property type="entry name" value="SBP_bac_5"/>
    <property type="match status" value="1"/>
</dbReference>
<dbReference type="EMBL" id="CP010827">
    <property type="protein sequence ID" value="AJI79450.1"/>
    <property type="molecule type" value="Genomic_DNA"/>
</dbReference>
<dbReference type="Gene3D" id="3.90.76.10">
    <property type="entry name" value="Dipeptide-binding Protein, Domain 1"/>
    <property type="match status" value="1"/>
</dbReference>
<dbReference type="HOGENOM" id="CLU_017028_0_3_11"/>
<dbReference type="Proteomes" id="UP000031890">
    <property type="component" value="Chromosome"/>
</dbReference>
<dbReference type="KEGG" id="csx:CSING_09670"/>
<feature type="signal peptide" evidence="1">
    <location>
        <begin position="1"/>
        <end position="23"/>
    </location>
</feature>
<dbReference type="GO" id="GO:0015833">
    <property type="term" value="P:peptide transport"/>
    <property type="evidence" value="ECO:0007669"/>
    <property type="project" value="TreeGrafter"/>
</dbReference>
<name>A0A0B6F4S9_9CORY</name>
<evidence type="ECO:0000313" key="3">
    <source>
        <dbReference type="EMBL" id="AJI79450.1"/>
    </source>
</evidence>
<dbReference type="InterPro" id="IPR000914">
    <property type="entry name" value="SBP_5_dom"/>
</dbReference>
<keyword evidence="1" id="KW-0732">Signal</keyword>
<evidence type="ECO:0000256" key="1">
    <source>
        <dbReference type="SAM" id="SignalP"/>
    </source>
</evidence>
<evidence type="ECO:0000259" key="2">
    <source>
        <dbReference type="Pfam" id="PF00496"/>
    </source>
</evidence>
<dbReference type="Gene3D" id="3.40.190.10">
    <property type="entry name" value="Periplasmic binding protein-like II"/>
    <property type="match status" value="1"/>
</dbReference>
<dbReference type="PROSITE" id="PS51257">
    <property type="entry name" value="PROKAR_LIPOPROTEIN"/>
    <property type="match status" value="1"/>
</dbReference>
<dbReference type="PIRSF" id="PIRSF002741">
    <property type="entry name" value="MppA"/>
    <property type="match status" value="1"/>
</dbReference>
<protein>
    <submittedName>
        <fullName evidence="3">ABC-type oligopeptide transport system, periplasmic component</fullName>
    </submittedName>
</protein>
<dbReference type="GO" id="GO:1904680">
    <property type="term" value="F:peptide transmembrane transporter activity"/>
    <property type="evidence" value="ECO:0007669"/>
    <property type="project" value="TreeGrafter"/>
</dbReference>
<dbReference type="CDD" id="cd00995">
    <property type="entry name" value="PBP2_NikA_DppA_OppA_like"/>
    <property type="match status" value="1"/>
</dbReference>
<reference evidence="3 4" key="1">
    <citation type="journal article" date="2015" name="Genome Announc.">
        <title>Complete Genome Sequence and Annotation of Corynebacterium singulare DSM 44357, Isolated from a Human Semen Specimen.</title>
        <authorList>
            <person name="Merten M."/>
            <person name="Brinkrolf K."/>
            <person name="Albersmeier A."/>
            <person name="Kutter Y."/>
            <person name="Ruckert C."/>
            <person name="Tauch A."/>
        </authorList>
    </citation>
    <scope>NUCLEOTIDE SEQUENCE [LARGE SCALE GENOMIC DNA]</scope>
    <source>
        <strain evidence="3">IBS B52218</strain>
    </source>
</reference>